<comment type="caution">
    <text evidence="2">The sequence shown here is derived from an EMBL/GenBank/DDBJ whole genome shotgun (WGS) entry which is preliminary data.</text>
</comment>
<evidence type="ECO:0000256" key="1">
    <source>
        <dbReference type="SAM" id="MobiDB-lite"/>
    </source>
</evidence>
<accession>A0A8S9LG19</accession>
<dbReference type="AlphaFoldDB" id="A0A8S9LG19"/>
<name>A0A8S9LG19_BRACR</name>
<feature type="region of interest" description="Disordered" evidence="1">
    <location>
        <begin position="73"/>
        <end position="111"/>
    </location>
</feature>
<feature type="compositionally biased region" description="Polar residues" evidence="1">
    <location>
        <begin position="102"/>
        <end position="111"/>
    </location>
</feature>
<dbReference type="EMBL" id="QGKY02000094">
    <property type="protein sequence ID" value="KAF2605292.1"/>
    <property type="molecule type" value="Genomic_DNA"/>
</dbReference>
<organism evidence="2">
    <name type="scientific">Brassica cretica</name>
    <name type="common">Mustard</name>
    <dbReference type="NCBI Taxonomy" id="69181"/>
    <lineage>
        <taxon>Eukaryota</taxon>
        <taxon>Viridiplantae</taxon>
        <taxon>Streptophyta</taxon>
        <taxon>Embryophyta</taxon>
        <taxon>Tracheophyta</taxon>
        <taxon>Spermatophyta</taxon>
        <taxon>Magnoliopsida</taxon>
        <taxon>eudicotyledons</taxon>
        <taxon>Gunneridae</taxon>
        <taxon>Pentapetalae</taxon>
        <taxon>rosids</taxon>
        <taxon>malvids</taxon>
        <taxon>Brassicales</taxon>
        <taxon>Brassicaceae</taxon>
        <taxon>Brassiceae</taxon>
        <taxon>Brassica</taxon>
    </lineage>
</organism>
<proteinExistence type="predicted"/>
<feature type="compositionally biased region" description="Basic residues" evidence="1">
    <location>
        <begin position="1"/>
        <end position="10"/>
    </location>
</feature>
<feature type="region of interest" description="Disordered" evidence="1">
    <location>
        <begin position="1"/>
        <end position="25"/>
    </location>
</feature>
<sequence>MEVSERRKKNKDREDVEKEDADIDRSIDEYAEMAMNEEMIDADNLLDENFENEEFLVEEGMDEEEQIKAIAQLSQNRSTRPPLGEKMKAKPAQQAKEASKEPVNTDQNDKN</sequence>
<evidence type="ECO:0000313" key="2">
    <source>
        <dbReference type="EMBL" id="KAF2605292.1"/>
    </source>
</evidence>
<protein>
    <submittedName>
        <fullName evidence="2">Uncharacterized protein</fullName>
    </submittedName>
</protein>
<gene>
    <name evidence="2" type="ORF">F2Q70_00024764</name>
</gene>
<reference evidence="2" key="1">
    <citation type="submission" date="2019-12" db="EMBL/GenBank/DDBJ databases">
        <title>Genome sequencing and annotation of Brassica cretica.</title>
        <authorList>
            <person name="Studholme D.J."/>
            <person name="Sarris P.F."/>
        </authorList>
    </citation>
    <scope>NUCLEOTIDE SEQUENCE</scope>
    <source>
        <strain evidence="2">PFS-102/07</strain>
        <tissue evidence="2">Leaf</tissue>
    </source>
</reference>